<dbReference type="InterPro" id="IPR029028">
    <property type="entry name" value="Alpha/beta_knot_MTases"/>
</dbReference>
<dbReference type="GO" id="GO:0106339">
    <property type="term" value="F:tRNA (cytidine(32)-2'-O)-methyltransferase activity"/>
    <property type="evidence" value="ECO:0007669"/>
    <property type="project" value="RHEA"/>
</dbReference>
<dbReference type="InterPro" id="IPR001537">
    <property type="entry name" value="SpoU_MeTrfase"/>
</dbReference>
<comment type="function">
    <text evidence="5">Catalyzes the formation of 2'O-methylated cytidine (Cm32) or 2'O-methylated uridine (Um32) at position 32 in tRNA.</text>
</comment>
<comment type="catalytic activity">
    <reaction evidence="5">
        <text>uridine(32) in tRNA + S-adenosyl-L-methionine = 2'-O-methyluridine(32) in tRNA + S-adenosyl-L-homocysteine + H(+)</text>
        <dbReference type="Rhea" id="RHEA:42936"/>
        <dbReference type="Rhea" id="RHEA-COMP:10107"/>
        <dbReference type="Rhea" id="RHEA-COMP:10290"/>
        <dbReference type="ChEBI" id="CHEBI:15378"/>
        <dbReference type="ChEBI" id="CHEBI:57856"/>
        <dbReference type="ChEBI" id="CHEBI:59789"/>
        <dbReference type="ChEBI" id="CHEBI:65315"/>
        <dbReference type="ChEBI" id="CHEBI:74478"/>
        <dbReference type="EC" id="2.1.1.200"/>
    </reaction>
</comment>
<dbReference type="PANTHER" id="PTHR42786">
    <property type="entry name" value="TRNA/RRNA METHYLTRANSFERASE"/>
    <property type="match status" value="1"/>
</dbReference>
<keyword evidence="5" id="KW-0819">tRNA processing</keyword>
<dbReference type="PANTHER" id="PTHR42786:SF2">
    <property type="entry name" value="TRNA (CYTIDINE_URIDINE-2'-O-)-METHYLTRANSFERASE TRMJ"/>
    <property type="match status" value="1"/>
</dbReference>
<reference evidence="8" key="1">
    <citation type="journal article" date="2015" name="Genome">
        <title>Whole Genome Sequence of the Non-Microcystin-Producing Microcystis aeruginosa Strain NIES-44.</title>
        <authorList>
            <person name="Okano K."/>
            <person name="Miyata N."/>
            <person name="Ozaki Y."/>
        </authorList>
    </citation>
    <scope>NUCLEOTIDE SEQUENCE [LARGE SCALE GENOMIC DNA]</scope>
    <source>
        <strain evidence="8">NIES-44</strain>
    </source>
</reference>
<keyword evidence="5" id="KW-0963">Cytoplasm</keyword>
<dbReference type="GO" id="GO:0160206">
    <property type="term" value="F:tRNA (cytidine(32)/uridine(32)-2'-O)-methyltransferase activity"/>
    <property type="evidence" value="ECO:0007669"/>
    <property type="project" value="UniProtKB-EC"/>
</dbReference>
<dbReference type="CDD" id="cd18093">
    <property type="entry name" value="SpoU-like_TrmJ"/>
    <property type="match status" value="1"/>
</dbReference>
<dbReference type="AlphaFoldDB" id="A0A0A1VY73"/>
<evidence type="ECO:0000256" key="4">
    <source>
        <dbReference type="ARBA" id="ARBA00022691"/>
    </source>
</evidence>
<name>A0A0A1VY73_MICAE</name>
<gene>
    <name evidence="5" type="primary">trmJ</name>
    <name evidence="7" type="ORF">N44_03094</name>
</gene>
<evidence type="ECO:0000256" key="2">
    <source>
        <dbReference type="ARBA" id="ARBA00022603"/>
    </source>
</evidence>
<dbReference type="PIRSF" id="PIRSF004808">
    <property type="entry name" value="LasT"/>
    <property type="match status" value="1"/>
</dbReference>
<dbReference type="RefSeq" id="WP_045360591.1">
    <property type="nucleotide sequence ID" value="NZ_BBPA01000057.1"/>
</dbReference>
<dbReference type="GO" id="GO:0005829">
    <property type="term" value="C:cytosol"/>
    <property type="evidence" value="ECO:0007669"/>
    <property type="project" value="TreeGrafter"/>
</dbReference>
<comment type="subunit">
    <text evidence="5">Homodimer.</text>
</comment>
<dbReference type="SUPFAM" id="SSF75217">
    <property type="entry name" value="alpha/beta knot"/>
    <property type="match status" value="1"/>
</dbReference>
<organism evidence="7 8">
    <name type="scientific">Microcystis aeruginosa NIES-44</name>
    <dbReference type="NCBI Taxonomy" id="449439"/>
    <lineage>
        <taxon>Bacteria</taxon>
        <taxon>Bacillati</taxon>
        <taxon>Cyanobacteriota</taxon>
        <taxon>Cyanophyceae</taxon>
        <taxon>Oscillatoriophycideae</taxon>
        <taxon>Chroococcales</taxon>
        <taxon>Microcystaceae</taxon>
        <taxon>Microcystis</taxon>
    </lineage>
</organism>
<dbReference type="GO" id="GO:0002128">
    <property type="term" value="P:tRNA nucleoside ribose methylation"/>
    <property type="evidence" value="ECO:0007669"/>
    <property type="project" value="TreeGrafter"/>
</dbReference>
<comment type="similarity">
    <text evidence="1">Belongs to the class IV-like SAM-binding methyltransferase superfamily. RNA methyltransferase TrmH family.</text>
</comment>
<dbReference type="Gene3D" id="3.40.1280.10">
    <property type="match status" value="1"/>
</dbReference>
<accession>A0A0A1VY73</accession>
<evidence type="ECO:0000313" key="8">
    <source>
        <dbReference type="Proteomes" id="UP000030321"/>
    </source>
</evidence>
<dbReference type="Gene3D" id="1.10.8.590">
    <property type="match status" value="1"/>
</dbReference>
<dbReference type="InterPro" id="IPR029026">
    <property type="entry name" value="tRNA_m1G_MTases_N"/>
</dbReference>
<comment type="caution">
    <text evidence="7">The sequence shown here is derived from an EMBL/GenBank/DDBJ whole genome shotgun (WGS) entry which is preliminary data.</text>
</comment>
<keyword evidence="2 5" id="KW-0489">Methyltransferase</keyword>
<evidence type="ECO:0000256" key="5">
    <source>
        <dbReference type="RuleBase" id="RU362024"/>
    </source>
</evidence>
<evidence type="ECO:0000313" key="7">
    <source>
        <dbReference type="EMBL" id="GAL94514.1"/>
    </source>
</evidence>
<dbReference type="GO" id="GO:0003723">
    <property type="term" value="F:RNA binding"/>
    <property type="evidence" value="ECO:0007669"/>
    <property type="project" value="InterPro"/>
</dbReference>
<dbReference type="Proteomes" id="UP000030321">
    <property type="component" value="Unassembled WGS sequence"/>
</dbReference>
<sequence length="266" mass="29567">MSVDENNQSSPLDRLRIILVEPAGALNVGSTARIMRNMGLSRLIIVNPACDILAEEARRMAVHGIEVLENCSRVATLGEALQGCHRIIATTSKPRHLNTPLETPRTALPWLLTPNLESALIFGPEDRGLSNSELNHAQRFVGIPANPQYSSLNLAQAVAVCSYELYQMATENRLEPQLETLPNATFEALEGYYQHLESFLLKIGYLYPHTAAARMEKFRQFYHRAQPTVEELALLRGIIGHIESIGQLFLGLDSLKGKKKNSPSDR</sequence>
<evidence type="ECO:0000256" key="3">
    <source>
        <dbReference type="ARBA" id="ARBA00022679"/>
    </source>
</evidence>
<comment type="subcellular location">
    <subcellularLocation>
        <location evidence="5">Cytoplasm</location>
    </subcellularLocation>
</comment>
<dbReference type="EC" id="2.1.1.200" evidence="5"/>
<dbReference type="InterPro" id="IPR004384">
    <property type="entry name" value="RNA_MeTrfase_TrmJ/LasT"/>
</dbReference>
<protein>
    <recommendedName>
        <fullName evidence="5">tRNA (cytidine/uridine-2'-O-)-methyltransferase TrmJ</fullName>
        <ecNumber evidence="5">2.1.1.200</ecNumber>
    </recommendedName>
    <alternativeName>
        <fullName evidence="5">tRNA (cytidine(32)/uridine(32)-2'-O)-methyltransferase</fullName>
    </alternativeName>
    <alternativeName>
        <fullName evidence="5">tRNA Cm32/Um32 methyltransferase</fullName>
    </alternativeName>
</protein>
<evidence type="ECO:0000259" key="6">
    <source>
        <dbReference type="Pfam" id="PF00588"/>
    </source>
</evidence>
<evidence type="ECO:0000256" key="1">
    <source>
        <dbReference type="ARBA" id="ARBA00007228"/>
    </source>
</evidence>
<dbReference type="EMBL" id="BBPA01000057">
    <property type="protein sequence ID" value="GAL94514.1"/>
    <property type="molecule type" value="Genomic_DNA"/>
</dbReference>
<comment type="catalytic activity">
    <reaction evidence="5">
        <text>cytidine(32) in tRNA + S-adenosyl-L-methionine = 2'-O-methylcytidine(32) in tRNA + S-adenosyl-L-homocysteine + H(+)</text>
        <dbReference type="Rhea" id="RHEA:42932"/>
        <dbReference type="Rhea" id="RHEA-COMP:10288"/>
        <dbReference type="Rhea" id="RHEA-COMP:10289"/>
        <dbReference type="ChEBI" id="CHEBI:15378"/>
        <dbReference type="ChEBI" id="CHEBI:57856"/>
        <dbReference type="ChEBI" id="CHEBI:59789"/>
        <dbReference type="ChEBI" id="CHEBI:74495"/>
        <dbReference type="ChEBI" id="CHEBI:82748"/>
        <dbReference type="EC" id="2.1.1.200"/>
    </reaction>
</comment>
<keyword evidence="4 5" id="KW-0949">S-adenosyl-L-methionine</keyword>
<proteinExistence type="inferred from homology"/>
<dbReference type="NCBIfam" id="TIGR00050">
    <property type="entry name" value="rRNA_methyl_1"/>
    <property type="match status" value="1"/>
</dbReference>
<dbReference type="Pfam" id="PF00588">
    <property type="entry name" value="SpoU_methylase"/>
    <property type="match status" value="1"/>
</dbReference>
<keyword evidence="3 7" id="KW-0808">Transferase</keyword>
<feature type="domain" description="tRNA/rRNA methyltransferase SpoU type" evidence="6">
    <location>
        <begin position="15"/>
        <end position="163"/>
    </location>
</feature>